<dbReference type="Pfam" id="PF04149">
    <property type="entry name" value="DUF397"/>
    <property type="match status" value="1"/>
</dbReference>
<proteinExistence type="predicted"/>
<feature type="domain" description="DUF397" evidence="1">
    <location>
        <begin position="7"/>
        <end position="61"/>
    </location>
</feature>
<dbReference type="EMBL" id="PGGW01000061">
    <property type="protein sequence ID" value="PJE95834.1"/>
    <property type="molecule type" value="Genomic_DNA"/>
</dbReference>
<dbReference type="InterPro" id="IPR007278">
    <property type="entry name" value="DUF397"/>
</dbReference>
<name>A0A2M8LV63_9ACTN</name>
<dbReference type="AlphaFoldDB" id="A0A2M8LV63"/>
<evidence type="ECO:0000313" key="2">
    <source>
        <dbReference type="EMBL" id="PJE95834.1"/>
    </source>
</evidence>
<comment type="caution">
    <text evidence="2">The sequence shown here is derived from an EMBL/GenBank/DDBJ whole genome shotgun (WGS) entry which is preliminary data.</text>
</comment>
<sequence>MINDHNLTWRKSSYSGASNGDCVEVADGLPGAVPVRDSKHPDGPALVFPESTWSAFVAGIKGRTRP</sequence>
<gene>
    <name evidence="2" type="ORF">CUT44_21530</name>
</gene>
<dbReference type="RefSeq" id="WP_100203558.1">
    <property type="nucleotide sequence ID" value="NZ_PGGW01000061.1"/>
</dbReference>
<accession>A0A2M8LV63</accession>
<evidence type="ECO:0000313" key="3">
    <source>
        <dbReference type="Proteomes" id="UP000230407"/>
    </source>
</evidence>
<organism evidence="2 3">
    <name type="scientific">Streptomyces carminius</name>
    <dbReference type="NCBI Taxonomy" id="2665496"/>
    <lineage>
        <taxon>Bacteria</taxon>
        <taxon>Bacillati</taxon>
        <taxon>Actinomycetota</taxon>
        <taxon>Actinomycetes</taxon>
        <taxon>Kitasatosporales</taxon>
        <taxon>Streptomycetaceae</taxon>
        <taxon>Streptomyces</taxon>
    </lineage>
</organism>
<dbReference type="Proteomes" id="UP000230407">
    <property type="component" value="Unassembled WGS sequence"/>
</dbReference>
<evidence type="ECO:0000259" key="1">
    <source>
        <dbReference type="Pfam" id="PF04149"/>
    </source>
</evidence>
<protein>
    <submittedName>
        <fullName evidence="2">DUF397 domain-containing protein</fullName>
    </submittedName>
</protein>
<reference evidence="2 3" key="1">
    <citation type="submission" date="2017-11" db="EMBL/GenBank/DDBJ databases">
        <title>Streptomyces carmine sp. nov., a novel actinomycete isolated from Sophora alopecuroides in Xinjiang, China.</title>
        <authorList>
            <person name="Wang Y."/>
            <person name="Luo X."/>
            <person name="Wan C."/>
            <person name="Zhang L."/>
        </authorList>
    </citation>
    <scope>NUCLEOTIDE SEQUENCE [LARGE SCALE GENOMIC DNA]</scope>
    <source>
        <strain evidence="2 3">TRM SA0054</strain>
    </source>
</reference>
<keyword evidence="3" id="KW-1185">Reference proteome</keyword>